<evidence type="ECO:0000313" key="2">
    <source>
        <dbReference type="EMBL" id="TRV18439.1"/>
    </source>
</evidence>
<dbReference type="EMBL" id="SFAP01000260">
    <property type="protein sequence ID" value="TRV18439.1"/>
    <property type="molecule type" value="Genomic_DNA"/>
</dbReference>
<dbReference type="PROSITE" id="PS51273">
    <property type="entry name" value="GATASE_TYPE_1"/>
    <property type="match status" value="1"/>
</dbReference>
<dbReference type="Pfam" id="PF00117">
    <property type="entry name" value="GATase"/>
    <property type="match status" value="1"/>
</dbReference>
<organism evidence="2 3">
    <name type="scientific">Microcystis wesenbergii Mw_MB_S_20031200_S109D</name>
    <dbReference type="NCBI Taxonomy" id="2486241"/>
    <lineage>
        <taxon>Bacteria</taxon>
        <taxon>Bacillati</taxon>
        <taxon>Cyanobacteriota</taxon>
        <taxon>Cyanophyceae</taxon>
        <taxon>Oscillatoriophycideae</taxon>
        <taxon>Chroococcales</taxon>
        <taxon>Microcystaceae</taxon>
        <taxon>Microcystis</taxon>
    </lineage>
</organism>
<dbReference type="InterPro" id="IPR044992">
    <property type="entry name" value="ChyE-like"/>
</dbReference>
<accession>A0A552LE06</accession>
<dbReference type="GO" id="GO:0005829">
    <property type="term" value="C:cytosol"/>
    <property type="evidence" value="ECO:0007669"/>
    <property type="project" value="TreeGrafter"/>
</dbReference>
<dbReference type="Proteomes" id="UP000318616">
    <property type="component" value="Unassembled WGS sequence"/>
</dbReference>
<feature type="domain" description="Glutamine amidotransferase" evidence="1">
    <location>
        <begin position="33"/>
        <end position="188"/>
    </location>
</feature>
<dbReference type="AlphaFoldDB" id="A0A552LE06"/>
<dbReference type="InterPro" id="IPR029062">
    <property type="entry name" value="Class_I_gatase-like"/>
</dbReference>
<protein>
    <submittedName>
        <fullName evidence="2">Type 1 glutamine amidotransferase</fullName>
    </submittedName>
</protein>
<dbReference type="PANTHER" id="PTHR42695">
    <property type="entry name" value="GLUTAMINE AMIDOTRANSFERASE YLR126C-RELATED"/>
    <property type="match status" value="1"/>
</dbReference>
<proteinExistence type="predicted"/>
<evidence type="ECO:0000313" key="3">
    <source>
        <dbReference type="Proteomes" id="UP000318616"/>
    </source>
</evidence>
<dbReference type="Gene3D" id="3.40.50.880">
    <property type="match status" value="1"/>
</dbReference>
<name>A0A552LE06_9CHRO</name>
<dbReference type="CDD" id="cd01741">
    <property type="entry name" value="GATase1_1"/>
    <property type="match status" value="1"/>
</dbReference>
<dbReference type="InterPro" id="IPR017926">
    <property type="entry name" value="GATASE"/>
</dbReference>
<comment type="caution">
    <text evidence="2">The sequence shown here is derived from an EMBL/GenBank/DDBJ whole genome shotgun (WGS) entry which is preliminary data.</text>
</comment>
<dbReference type="SUPFAM" id="SSF52317">
    <property type="entry name" value="Class I glutamine amidotransferase-like"/>
    <property type="match status" value="1"/>
</dbReference>
<gene>
    <name evidence="2" type="ORF">EWV88_20785</name>
</gene>
<dbReference type="GO" id="GO:0016740">
    <property type="term" value="F:transferase activity"/>
    <property type="evidence" value="ECO:0007669"/>
    <property type="project" value="UniProtKB-KW"/>
</dbReference>
<reference evidence="2 3" key="1">
    <citation type="submission" date="2019-01" db="EMBL/GenBank/DDBJ databases">
        <title>Coherence of Microcystis species and biogeography revealed through population genomics.</title>
        <authorList>
            <person name="Perez-Carrascal O.M."/>
            <person name="Terrat Y."/>
            <person name="Giani A."/>
            <person name="Fortin N."/>
            <person name="Tromas N."/>
            <person name="Shapiro B.J."/>
        </authorList>
    </citation>
    <scope>NUCLEOTIDE SEQUENCE [LARGE SCALE GENOMIC DNA]</scope>
    <source>
        <strain evidence="2">Mw_MB_S_20031200_S109D</strain>
    </source>
</reference>
<evidence type="ECO:0000259" key="1">
    <source>
        <dbReference type="Pfam" id="PF00117"/>
    </source>
</evidence>
<dbReference type="PANTHER" id="PTHR42695:SF5">
    <property type="entry name" value="GLUTAMINE AMIDOTRANSFERASE YLR126C-RELATED"/>
    <property type="match status" value="1"/>
</dbReference>
<keyword evidence="2" id="KW-0808">Transferase</keyword>
<keyword evidence="2" id="KW-0315">Glutamine amidotransferase</keyword>
<sequence>MKRYALVWCSEVASLDYRDHIVREFSQGSEHWDVLTPADPDLIEKALDYDGFIISGSEKSVIDDAGTAFVSRLLDFLRAVEARTSTPVFGICFGAQALAVALGGEVGRNPDRRFRLGVETLDWTPDALRMPELAVNSACTVVQSHGECVTRLPSGSTLLAGSTTIPHEVFLIGDRFFAVQGHPEIDGKLLQEYFMPIHRPLFDEEAWQQVLQESHLPVHRESLVALARRLLDEGRL</sequence>